<dbReference type="SUPFAM" id="SSF50129">
    <property type="entry name" value="GroES-like"/>
    <property type="match status" value="1"/>
</dbReference>
<dbReference type="RefSeq" id="WP_193918119.1">
    <property type="nucleotide sequence ID" value="NZ_JADEWL010000013.1"/>
</dbReference>
<keyword evidence="4" id="KW-1185">Reference proteome</keyword>
<dbReference type="SUPFAM" id="SSF51735">
    <property type="entry name" value="NAD(P)-binding Rossmann-fold domains"/>
    <property type="match status" value="1"/>
</dbReference>
<keyword evidence="1" id="KW-0560">Oxidoreductase</keyword>
<evidence type="ECO:0000256" key="1">
    <source>
        <dbReference type="ARBA" id="ARBA00023002"/>
    </source>
</evidence>
<name>A0A8J7F0L3_9CYAN</name>
<dbReference type="CDD" id="cd05288">
    <property type="entry name" value="PGDH"/>
    <property type="match status" value="1"/>
</dbReference>
<evidence type="ECO:0000259" key="2">
    <source>
        <dbReference type="SMART" id="SM00829"/>
    </source>
</evidence>
<dbReference type="Pfam" id="PF00107">
    <property type="entry name" value="ADH_zinc_N"/>
    <property type="match status" value="1"/>
</dbReference>
<dbReference type="InterPro" id="IPR036291">
    <property type="entry name" value="NAD(P)-bd_dom_sf"/>
</dbReference>
<feature type="domain" description="Enoyl reductase (ER)" evidence="2">
    <location>
        <begin position="23"/>
        <end position="342"/>
    </location>
</feature>
<sequence length="348" mass="38240">MSNNVENKRRVNRQFLLLSRPIGDIKESNFEYKEVPIPTLNEGEVLIRNLYLSLDPTNRIWMSDMVQYMPPVELGEVMRGVAMGVVEESKNSNLRSGDIVTGLLGWQDYAVLKEEPVNFITKIHPPLPNPLFTAVGLLGATGVTAYFGLLDIGQPKPGETVVVSAATGAVGSVVGQIAAIKGCRVVGITSSDEKCQWLTSSLGFDAAINYKNTDLNSALAIACPKGVDIYFDNVGGSILDTVMSHLNLFARIPLCGLISTYNSTEPVPGPYNFGLILMKRVRIQGFIISDYRNRWHEAIKDLGQWMESGKIKQEYEIVEGLENAPKAIHKLFNANKIGKLIVKISSLN</sequence>
<dbReference type="Proteomes" id="UP000620559">
    <property type="component" value="Unassembled WGS sequence"/>
</dbReference>
<proteinExistence type="predicted"/>
<reference evidence="3" key="1">
    <citation type="submission" date="2020-10" db="EMBL/GenBank/DDBJ databases">
        <authorList>
            <person name="Castelo-Branco R."/>
            <person name="Eusebio N."/>
            <person name="Adriana R."/>
            <person name="Vieira A."/>
            <person name="Brugerolle De Fraissinette N."/>
            <person name="Rezende De Castro R."/>
            <person name="Schneider M.P."/>
            <person name="Vasconcelos V."/>
            <person name="Leao P.N."/>
        </authorList>
    </citation>
    <scope>NUCLEOTIDE SEQUENCE</scope>
    <source>
        <strain evidence="3">LEGE 06105</strain>
    </source>
</reference>
<dbReference type="AlphaFoldDB" id="A0A8J7F0L3"/>
<evidence type="ECO:0000313" key="3">
    <source>
        <dbReference type="EMBL" id="MBE9212310.1"/>
    </source>
</evidence>
<dbReference type="FunFam" id="3.40.50.720:FF:000121">
    <property type="entry name" value="Prostaglandin reductase 2"/>
    <property type="match status" value="1"/>
</dbReference>
<dbReference type="Gene3D" id="3.90.180.10">
    <property type="entry name" value="Medium-chain alcohol dehydrogenases, catalytic domain"/>
    <property type="match status" value="1"/>
</dbReference>
<dbReference type="InterPro" id="IPR045010">
    <property type="entry name" value="MDR_fam"/>
</dbReference>
<protein>
    <submittedName>
        <fullName evidence="3">NADP-dependent oxidoreductase</fullName>
    </submittedName>
</protein>
<dbReference type="Pfam" id="PF16884">
    <property type="entry name" value="ADH_N_2"/>
    <property type="match status" value="1"/>
</dbReference>
<dbReference type="Gene3D" id="3.40.50.720">
    <property type="entry name" value="NAD(P)-binding Rossmann-like Domain"/>
    <property type="match status" value="1"/>
</dbReference>
<dbReference type="PANTHER" id="PTHR43205">
    <property type="entry name" value="PROSTAGLANDIN REDUCTASE"/>
    <property type="match status" value="1"/>
</dbReference>
<gene>
    <name evidence="3" type="ORF">IQ247_06240</name>
</gene>
<dbReference type="InterPro" id="IPR011032">
    <property type="entry name" value="GroES-like_sf"/>
</dbReference>
<dbReference type="GO" id="GO:0016628">
    <property type="term" value="F:oxidoreductase activity, acting on the CH-CH group of donors, NAD or NADP as acceptor"/>
    <property type="evidence" value="ECO:0007669"/>
    <property type="project" value="InterPro"/>
</dbReference>
<accession>A0A8J7F0L3</accession>
<dbReference type="EMBL" id="JADEWL010000013">
    <property type="protein sequence ID" value="MBE9212310.1"/>
    <property type="molecule type" value="Genomic_DNA"/>
</dbReference>
<dbReference type="SMART" id="SM00829">
    <property type="entry name" value="PKS_ER"/>
    <property type="match status" value="1"/>
</dbReference>
<dbReference type="PANTHER" id="PTHR43205:SF42">
    <property type="entry name" value="ALCOHOL DEHYDROGENASE, ZINC-CONTAINING (AFU_ORTHOLOGUE AFUA_7G04530)"/>
    <property type="match status" value="1"/>
</dbReference>
<dbReference type="InterPro" id="IPR020843">
    <property type="entry name" value="ER"/>
</dbReference>
<dbReference type="InterPro" id="IPR041694">
    <property type="entry name" value="ADH_N_2"/>
</dbReference>
<comment type="caution">
    <text evidence="3">The sequence shown here is derived from an EMBL/GenBank/DDBJ whole genome shotgun (WGS) entry which is preliminary data.</text>
</comment>
<dbReference type="InterPro" id="IPR013149">
    <property type="entry name" value="ADH-like_C"/>
</dbReference>
<evidence type="ECO:0000313" key="4">
    <source>
        <dbReference type="Proteomes" id="UP000620559"/>
    </source>
</evidence>
<organism evidence="3 4">
    <name type="scientific">Plectonema cf. radiosum LEGE 06105</name>
    <dbReference type="NCBI Taxonomy" id="945769"/>
    <lineage>
        <taxon>Bacteria</taxon>
        <taxon>Bacillati</taxon>
        <taxon>Cyanobacteriota</taxon>
        <taxon>Cyanophyceae</taxon>
        <taxon>Oscillatoriophycideae</taxon>
        <taxon>Oscillatoriales</taxon>
        <taxon>Microcoleaceae</taxon>
        <taxon>Plectonema</taxon>
    </lineage>
</organism>